<proteinExistence type="predicted"/>
<organism evidence="2">
    <name type="scientific">Spongospora subterranea</name>
    <dbReference type="NCBI Taxonomy" id="70186"/>
    <lineage>
        <taxon>Eukaryota</taxon>
        <taxon>Sar</taxon>
        <taxon>Rhizaria</taxon>
        <taxon>Endomyxa</taxon>
        <taxon>Phytomyxea</taxon>
        <taxon>Plasmodiophorida</taxon>
        <taxon>Plasmodiophoridae</taxon>
        <taxon>Spongospora</taxon>
    </lineage>
</organism>
<accession>A0A0H5RBI4</accession>
<reference evidence="2" key="1">
    <citation type="submission" date="2015-04" db="EMBL/GenBank/DDBJ databases">
        <title>The genome sequence of the plant pathogenic Rhizarian Plasmodiophora brassicae reveals insights in its biotrophic life cycle and the origin of chitin synthesis.</title>
        <authorList>
            <person name="Schwelm A."/>
            <person name="Fogelqvist J."/>
            <person name="Knaust A."/>
            <person name="Julke S."/>
            <person name="Lilja T."/>
            <person name="Dhandapani V."/>
            <person name="Bonilla-Rosso G."/>
            <person name="Karlsson M."/>
            <person name="Shevchenko A."/>
            <person name="Choi S.R."/>
            <person name="Kim H.G."/>
            <person name="Park J.Y."/>
            <person name="Lim Y.P."/>
            <person name="Ludwig-Muller J."/>
            <person name="Dixelius C."/>
        </authorList>
    </citation>
    <scope>NUCLEOTIDE SEQUENCE</scope>
    <source>
        <tissue evidence="2">Potato root galls</tissue>
    </source>
</reference>
<feature type="domain" description="Dynein heavy chain tail" evidence="1">
    <location>
        <begin position="19"/>
        <end position="76"/>
    </location>
</feature>
<dbReference type="Pfam" id="PF08385">
    <property type="entry name" value="DHC_N1"/>
    <property type="match status" value="1"/>
</dbReference>
<dbReference type="InterPro" id="IPR013594">
    <property type="entry name" value="Dynein_heavy_tail"/>
</dbReference>
<evidence type="ECO:0000259" key="1">
    <source>
        <dbReference type="Pfam" id="PF08385"/>
    </source>
</evidence>
<dbReference type="AlphaFoldDB" id="A0A0H5RBI4"/>
<sequence length="107" mass="11752">MYDIEDAFEKHIERLRSLDYNILEVMMTNVISSAFDSASTVASGVELLESFASVAKRPSMKTVLNRKTADVFSMLASPGSLAELYGREDYPEDVCLTAPLLTALPVS</sequence>
<dbReference type="EMBL" id="HACM01010545">
    <property type="protein sequence ID" value="CRZ10987.1"/>
    <property type="molecule type" value="Transcribed_RNA"/>
</dbReference>
<evidence type="ECO:0000313" key="2">
    <source>
        <dbReference type="EMBL" id="CRZ10987.1"/>
    </source>
</evidence>
<name>A0A0H5RBI4_9EUKA</name>
<protein>
    <recommendedName>
        <fullName evidence="1">Dynein heavy chain tail domain-containing protein</fullName>
    </recommendedName>
</protein>